<dbReference type="Proteomes" id="UP000199427">
    <property type="component" value="Unassembled WGS sequence"/>
</dbReference>
<dbReference type="EMBL" id="FOES01000019">
    <property type="protein sequence ID" value="SEQ61008.1"/>
    <property type="molecule type" value="Genomic_DNA"/>
</dbReference>
<dbReference type="OrthoDB" id="2679997at2"/>
<evidence type="ECO:0000313" key="1">
    <source>
        <dbReference type="EMBL" id="SEQ61008.1"/>
    </source>
</evidence>
<protein>
    <submittedName>
        <fullName evidence="1">Uncharacterized protein</fullName>
    </submittedName>
</protein>
<name>A0A1H9HFE6_9BACI</name>
<evidence type="ECO:0000313" key="2">
    <source>
        <dbReference type="Proteomes" id="UP000199427"/>
    </source>
</evidence>
<organism evidence="1 2">
    <name type="scientific">Piscibacillus halophilus</name>
    <dbReference type="NCBI Taxonomy" id="571933"/>
    <lineage>
        <taxon>Bacteria</taxon>
        <taxon>Bacillati</taxon>
        <taxon>Bacillota</taxon>
        <taxon>Bacilli</taxon>
        <taxon>Bacillales</taxon>
        <taxon>Bacillaceae</taxon>
        <taxon>Piscibacillus</taxon>
    </lineage>
</organism>
<gene>
    <name evidence="1" type="ORF">SAMN05216362_1195</name>
</gene>
<proteinExistence type="predicted"/>
<reference evidence="1 2" key="1">
    <citation type="submission" date="2016-10" db="EMBL/GenBank/DDBJ databases">
        <authorList>
            <person name="de Groot N.N."/>
        </authorList>
    </citation>
    <scope>NUCLEOTIDE SEQUENCE [LARGE SCALE GENOMIC DNA]</scope>
    <source>
        <strain evidence="1 2">DSM 21633</strain>
    </source>
</reference>
<sequence>MSDHSVKRLKNQLDLVEKQTDELIGILKEKKQVQTKGVQLISYFSYSVNIMYDGGEHLLLGNFTIQNLGSEDITNPYICIKLPENGLFQLNGKIVNPEHKNKAQVDGWERFTEEGESQDYWLRPIKHQRITPEENLVFSNFQIKWQPEASYQAAVLAYVYSDQTPKGIPALNSINISGQLKGGSS</sequence>
<keyword evidence="2" id="KW-1185">Reference proteome</keyword>
<dbReference type="RefSeq" id="WP_091773781.1">
    <property type="nucleotide sequence ID" value="NZ_CAESCL010000010.1"/>
</dbReference>
<dbReference type="AlphaFoldDB" id="A0A1H9HFE6"/>
<dbReference type="STRING" id="571933.SAMN05216362_1195"/>
<accession>A0A1H9HFE6</accession>